<feature type="binding site" evidence="12">
    <location>
        <position position="510"/>
    </location>
    <ligand>
        <name>AMP</name>
        <dbReference type="ChEBI" id="CHEBI:456215"/>
    </ligand>
</feature>
<dbReference type="PANTHER" id="PTHR12592">
    <property type="entry name" value="ATP-DEPENDENT (S)-NAD(P)H-HYDRATE DEHYDRATASE FAMILY MEMBER"/>
    <property type="match status" value="1"/>
</dbReference>
<dbReference type="Pfam" id="PF01256">
    <property type="entry name" value="Carb_kinase"/>
    <property type="match status" value="1"/>
</dbReference>
<comment type="function">
    <text evidence="9">Bifunctional enzyme that catalyzes the epimerization of the S- and R-forms of NAD(P)HX and the dehydration of the S-form of NAD(P)HX at the expense of ADP, which is converted to AMP. This allows the repair of both epimers of NAD(P)HX, a damaged form of NAD(P)H that is a result of enzymatic or heat-dependent hydration.</text>
</comment>
<dbReference type="PROSITE" id="PS01050">
    <property type="entry name" value="YJEF_C_2"/>
    <property type="match status" value="1"/>
</dbReference>
<dbReference type="Gene3D" id="3.40.1190.20">
    <property type="match status" value="1"/>
</dbReference>
<evidence type="ECO:0000256" key="8">
    <source>
        <dbReference type="ARBA" id="ARBA00023239"/>
    </source>
</evidence>
<proteinExistence type="inferred from homology"/>
<dbReference type="InterPro" id="IPR000631">
    <property type="entry name" value="CARKD"/>
</dbReference>
<dbReference type="GO" id="GO:0110051">
    <property type="term" value="P:metabolite repair"/>
    <property type="evidence" value="ECO:0007669"/>
    <property type="project" value="TreeGrafter"/>
</dbReference>
<evidence type="ECO:0000256" key="2">
    <source>
        <dbReference type="ARBA" id="ARBA00006001"/>
    </source>
</evidence>
<feature type="binding site" evidence="12">
    <location>
        <position position="511"/>
    </location>
    <ligand>
        <name>(6S)-NADPHX</name>
        <dbReference type="ChEBI" id="CHEBI:64076"/>
    </ligand>
</feature>
<comment type="catalytic activity">
    <reaction evidence="10 12">
        <text>(6S)-NADHX + ADP = AMP + phosphate + NADH + H(+)</text>
        <dbReference type="Rhea" id="RHEA:32223"/>
        <dbReference type="ChEBI" id="CHEBI:15378"/>
        <dbReference type="ChEBI" id="CHEBI:43474"/>
        <dbReference type="ChEBI" id="CHEBI:57945"/>
        <dbReference type="ChEBI" id="CHEBI:64074"/>
        <dbReference type="ChEBI" id="CHEBI:456215"/>
        <dbReference type="ChEBI" id="CHEBI:456216"/>
        <dbReference type="EC" id="4.2.1.136"/>
    </reaction>
</comment>
<dbReference type="InterPro" id="IPR036652">
    <property type="entry name" value="YjeF_N_dom_sf"/>
</dbReference>
<dbReference type="EC" id="4.2.1.136" evidence="12"/>
<evidence type="ECO:0000256" key="4">
    <source>
        <dbReference type="ARBA" id="ARBA00022741"/>
    </source>
</evidence>
<evidence type="ECO:0000256" key="6">
    <source>
        <dbReference type="ARBA" id="ARBA00022857"/>
    </source>
</evidence>
<dbReference type="EMBL" id="CP066065">
    <property type="protein sequence ID" value="QQC43332.1"/>
    <property type="molecule type" value="Genomic_DNA"/>
</dbReference>
<evidence type="ECO:0000259" key="14">
    <source>
        <dbReference type="PROSITE" id="PS51385"/>
    </source>
</evidence>
<dbReference type="GO" id="GO:0005524">
    <property type="term" value="F:ATP binding"/>
    <property type="evidence" value="ECO:0007669"/>
    <property type="project" value="UniProtKB-KW"/>
</dbReference>
<name>A0AAQ0BWI4_9ACTO</name>
<keyword evidence="4 12" id="KW-0547">Nucleotide-binding</keyword>
<dbReference type="PROSITE" id="PS51383">
    <property type="entry name" value="YJEF_C_3"/>
    <property type="match status" value="1"/>
</dbReference>
<protein>
    <recommendedName>
        <fullName evidence="12">ADP-dependent (S)-NAD(P)H-hydrate dehydratase</fullName>
        <ecNumber evidence="12">4.2.1.136</ecNumber>
    </recommendedName>
    <alternativeName>
        <fullName evidence="12">ADP-dependent NAD(P)HX dehydratase</fullName>
    </alternativeName>
</protein>
<dbReference type="SUPFAM" id="SSF64153">
    <property type="entry name" value="YjeF N-terminal domain-like"/>
    <property type="match status" value="1"/>
</dbReference>
<dbReference type="PANTHER" id="PTHR12592:SF0">
    <property type="entry name" value="ATP-DEPENDENT (S)-NAD(P)H-HYDRATE DEHYDRATASE"/>
    <property type="match status" value="1"/>
</dbReference>
<dbReference type="Proteomes" id="UP000595220">
    <property type="component" value="Chromosome"/>
</dbReference>
<keyword evidence="7 12" id="KW-0520">NAD</keyword>
<dbReference type="InterPro" id="IPR029056">
    <property type="entry name" value="Ribokinase-like"/>
</dbReference>
<dbReference type="Pfam" id="PF03853">
    <property type="entry name" value="YjeF_N"/>
    <property type="match status" value="1"/>
</dbReference>
<gene>
    <name evidence="12" type="primary">nnrD</name>
    <name evidence="15" type="ORF">I6H42_05875</name>
</gene>
<evidence type="ECO:0000256" key="12">
    <source>
        <dbReference type="HAMAP-Rule" id="MF_01965"/>
    </source>
</evidence>
<keyword evidence="8 12" id="KW-0456">Lyase</keyword>
<keyword evidence="16" id="KW-1185">Reference proteome</keyword>
<dbReference type="AlphaFoldDB" id="A0AAQ0BWI4"/>
<dbReference type="InterPro" id="IPR004443">
    <property type="entry name" value="YjeF_N_dom"/>
</dbReference>
<keyword evidence="6 12" id="KW-0521">NADP</keyword>
<comment type="function">
    <text evidence="12">Catalyzes the dehydration of the S-form of NAD(P)HX at the expense of ADP, which is converted to AMP. Together with NAD(P)HX epimerase, which catalyzes the epimerization of the S- and R-forms, the enzyme allows the repair of both epimers of NAD(P)HX, a damaged form of NAD(P)H that is a result of enzymatic or heat-dependent hydration.</text>
</comment>
<accession>A0AAQ0BWI4</accession>
<evidence type="ECO:0000256" key="5">
    <source>
        <dbReference type="ARBA" id="ARBA00022840"/>
    </source>
</evidence>
<reference evidence="15 16" key="1">
    <citation type="submission" date="2020-12" db="EMBL/GenBank/DDBJ databases">
        <title>FDA dAtabase for Regulatory Grade micrObial Sequences (FDA-ARGOS): Supporting development and validation of Infectious Disease Dx tests.</title>
        <authorList>
            <person name="Sproer C."/>
            <person name="Gronow S."/>
            <person name="Severitt S."/>
            <person name="Schroder I."/>
            <person name="Tallon L."/>
            <person name="Sadzewicz L."/>
            <person name="Zhao X."/>
            <person name="Boylan J."/>
            <person name="Ott S."/>
            <person name="Bowen H."/>
            <person name="Vavikolanu K."/>
            <person name="Mehta A."/>
            <person name="Aluvathingal J."/>
            <person name="Nadendla S."/>
            <person name="Lowell S."/>
            <person name="Myers T."/>
            <person name="Yan Y."/>
            <person name="Sichtig H."/>
        </authorList>
    </citation>
    <scope>NUCLEOTIDE SEQUENCE [LARGE SCALE GENOMIC DNA]</scope>
    <source>
        <strain evidence="15 16">FDAARGOS_985</strain>
    </source>
</reference>
<evidence type="ECO:0000256" key="1">
    <source>
        <dbReference type="ARBA" id="ARBA00001958"/>
    </source>
</evidence>
<dbReference type="GO" id="GO:0046496">
    <property type="term" value="P:nicotinamide nucleotide metabolic process"/>
    <property type="evidence" value="ECO:0007669"/>
    <property type="project" value="UniProtKB-UniRule"/>
</dbReference>
<feature type="binding site" evidence="12">
    <location>
        <position position="307"/>
    </location>
    <ligand>
        <name>(6S)-NADPHX</name>
        <dbReference type="ChEBI" id="CHEBI:64076"/>
    </ligand>
</feature>
<keyword evidence="5 12" id="KW-0067">ATP-binding</keyword>
<feature type="binding site" evidence="12">
    <location>
        <position position="407"/>
    </location>
    <ligand>
        <name>(6S)-NADPHX</name>
        <dbReference type="ChEBI" id="CHEBI:64076"/>
    </ligand>
</feature>
<feature type="binding site" evidence="12">
    <location>
        <begin position="449"/>
        <end position="453"/>
    </location>
    <ligand>
        <name>AMP</name>
        <dbReference type="ChEBI" id="CHEBI:456215"/>
    </ligand>
</feature>
<feature type="domain" description="YjeF N-terminal" evidence="14">
    <location>
        <begin position="14"/>
        <end position="256"/>
    </location>
</feature>
<dbReference type="PROSITE" id="PS51385">
    <property type="entry name" value="YJEF_N"/>
    <property type="match status" value="1"/>
</dbReference>
<feature type="binding site" evidence="12">
    <location>
        <position position="357"/>
    </location>
    <ligand>
        <name>(6S)-NADPHX</name>
        <dbReference type="ChEBI" id="CHEBI:64076"/>
    </ligand>
</feature>
<evidence type="ECO:0000313" key="16">
    <source>
        <dbReference type="Proteomes" id="UP000595220"/>
    </source>
</evidence>
<dbReference type="CDD" id="cd01171">
    <property type="entry name" value="YXKO-related"/>
    <property type="match status" value="1"/>
</dbReference>
<dbReference type="GO" id="GO:0052856">
    <property type="term" value="F:NAD(P)HX epimerase activity"/>
    <property type="evidence" value="ECO:0007669"/>
    <property type="project" value="TreeGrafter"/>
</dbReference>
<comment type="similarity">
    <text evidence="2">In the N-terminal section; belongs to the NnrE/AIBP family.</text>
</comment>
<dbReference type="InterPro" id="IPR017953">
    <property type="entry name" value="Carbohydrate_kinase_pred_CS"/>
</dbReference>
<evidence type="ECO:0000256" key="3">
    <source>
        <dbReference type="ARBA" id="ARBA00009524"/>
    </source>
</evidence>
<evidence type="ECO:0000256" key="9">
    <source>
        <dbReference type="ARBA" id="ARBA00025153"/>
    </source>
</evidence>
<sequence length="595" mass="61858">MFTLGGRALSFAQARAMEKKYVDDAQADGDPDRYMRQVAQGVAHAVRSLAFARRRMGVGIHLGTDEANDGGNADRLSHVPGGVAAFVGGGEGGGDALYACALLARRGIGATAFLLKRRCHERALAAAREAGVRIVDLRGRSLRAIEGESEWVGIRRAAAWIDGIVGIGARGPLAGQVADSVEHLNELSRERMRPIVAIDVPSGLTDDEGQVQGPIVRATHTLAVGAYKRAQILPPAAAFCGETSLISMDWESGDPSERGGAVGAGDLYRYDGEALAGSAVPIPGFADDKYARGVVGLVAGSDTYPGAGLLATRGALAAGVGMVRLNSTRRVQDLVLADQPGVVTVGGRIQAALIGPGLDEERREDALELARFCGQASMPLVIDAGALDLLLELANAITPEETVLTPHYGEAARLLGLLGAPMTRTEVAAHPLRYARALHEATGCHVVLKGPVTIVYSFRDVDRAREEAPGRAPGDGRGDGERPAAGDFCRVCESAVTGPTTSWAGVAGSGDVLAGLIAGVLARPVADAQSRRGMGGNPQRVTPARLCAPVWLHARAAAVSAERYAGRAPIQARDIADAIPAVLSGRALTRPSADR</sequence>
<comment type="similarity">
    <text evidence="12">Belongs to the NnrD/CARKD family.</text>
</comment>
<comment type="similarity">
    <text evidence="3">In the C-terminal section; belongs to the NnrD/CARKD family.</text>
</comment>
<dbReference type="HAMAP" id="MF_01965">
    <property type="entry name" value="NADHX_dehydratase"/>
    <property type="match status" value="1"/>
</dbReference>
<dbReference type="GO" id="GO:0052855">
    <property type="term" value="F:ADP-dependent NAD(P)H-hydrate dehydratase activity"/>
    <property type="evidence" value="ECO:0007669"/>
    <property type="project" value="UniProtKB-UniRule"/>
</dbReference>
<comment type="catalytic activity">
    <reaction evidence="11 12">
        <text>(6S)-NADPHX + ADP = AMP + phosphate + NADPH + H(+)</text>
        <dbReference type="Rhea" id="RHEA:32235"/>
        <dbReference type="ChEBI" id="CHEBI:15378"/>
        <dbReference type="ChEBI" id="CHEBI:43474"/>
        <dbReference type="ChEBI" id="CHEBI:57783"/>
        <dbReference type="ChEBI" id="CHEBI:64076"/>
        <dbReference type="ChEBI" id="CHEBI:456215"/>
        <dbReference type="ChEBI" id="CHEBI:456216"/>
        <dbReference type="EC" id="4.2.1.136"/>
    </reaction>
</comment>
<organism evidence="15 16">
    <name type="scientific">Schaalia meyeri</name>
    <dbReference type="NCBI Taxonomy" id="52773"/>
    <lineage>
        <taxon>Bacteria</taxon>
        <taxon>Bacillati</taxon>
        <taxon>Actinomycetota</taxon>
        <taxon>Actinomycetes</taxon>
        <taxon>Actinomycetales</taxon>
        <taxon>Actinomycetaceae</taxon>
        <taxon>Schaalia</taxon>
    </lineage>
</organism>
<dbReference type="Gene3D" id="3.40.50.10260">
    <property type="entry name" value="YjeF N-terminal domain"/>
    <property type="match status" value="1"/>
</dbReference>
<dbReference type="SUPFAM" id="SSF53613">
    <property type="entry name" value="Ribokinase-like"/>
    <property type="match status" value="1"/>
</dbReference>
<comment type="cofactor">
    <cofactor evidence="1">
        <name>K(+)</name>
        <dbReference type="ChEBI" id="CHEBI:29103"/>
    </cofactor>
</comment>
<evidence type="ECO:0000313" key="15">
    <source>
        <dbReference type="EMBL" id="QQC43332.1"/>
    </source>
</evidence>
<dbReference type="RefSeq" id="WP_074633260.1">
    <property type="nucleotide sequence ID" value="NZ_CP066065.1"/>
</dbReference>
<comment type="subunit">
    <text evidence="12">Homotetramer.</text>
</comment>
<feature type="domain" description="YjeF C-terminal" evidence="13">
    <location>
        <begin position="272"/>
        <end position="586"/>
    </location>
</feature>
<evidence type="ECO:0000259" key="13">
    <source>
        <dbReference type="PROSITE" id="PS51383"/>
    </source>
</evidence>
<comment type="cofactor">
    <cofactor evidence="12">
        <name>Mg(2+)</name>
        <dbReference type="ChEBI" id="CHEBI:18420"/>
    </cofactor>
</comment>
<evidence type="ECO:0000256" key="10">
    <source>
        <dbReference type="ARBA" id="ARBA00048238"/>
    </source>
</evidence>
<evidence type="ECO:0000256" key="7">
    <source>
        <dbReference type="ARBA" id="ARBA00023027"/>
    </source>
</evidence>
<evidence type="ECO:0000256" key="11">
    <source>
        <dbReference type="ARBA" id="ARBA00049209"/>
    </source>
</evidence>